<dbReference type="STRING" id="6832.A0A553N6B5"/>
<keyword evidence="8" id="KW-1185">Reference proteome</keyword>
<dbReference type="PROSITE" id="PS50865">
    <property type="entry name" value="ZF_MYND_2"/>
    <property type="match status" value="1"/>
</dbReference>
<dbReference type="EMBL" id="VCGU01000459">
    <property type="protein sequence ID" value="TRY60943.1"/>
    <property type="molecule type" value="Genomic_DNA"/>
</dbReference>
<dbReference type="Gene3D" id="6.10.140.2220">
    <property type="match status" value="1"/>
</dbReference>
<dbReference type="OrthoDB" id="6514545at2759"/>
<feature type="domain" description="MYND-type" evidence="6">
    <location>
        <begin position="13"/>
        <end position="62"/>
    </location>
</feature>
<name>A0A553N6B5_TIGCA</name>
<evidence type="ECO:0000256" key="2">
    <source>
        <dbReference type="ARBA" id="ARBA00022771"/>
    </source>
</evidence>
<keyword evidence="3" id="KW-0862">Zinc</keyword>
<dbReference type="SUPFAM" id="SSF144232">
    <property type="entry name" value="HIT/MYND zinc finger-like"/>
    <property type="match status" value="1"/>
</dbReference>
<dbReference type="AlphaFoldDB" id="A0A553N6B5"/>
<accession>A0A553N6B5</accession>
<keyword evidence="1" id="KW-0479">Metal-binding</keyword>
<dbReference type="GO" id="GO:0008270">
    <property type="term" value="F:zinc ion binding"/>
    <property type="evidence" value="ECO:0007669"/>
    <property type="project" value="UniProtKB-KW"/>
</dbReference>
<protein>
    <recommendedName>
        <fullName evidence="6">MYND-type domain-containing protein</fullName>
    </recommendedName>
</protein>
<evidence type="ECO:0000259" key="6">
    <source>
        <dbReference type="PROSITE" id="PS50865"/>
    </source>
</evidence>
<comment type="caution">
    <text evidence="7">The sequence shown here is derived from an EMBL/GenBank/DDBJ whole genome shotgun (WGS) entry which is preliminary data.</text>
</comment>
<feature type="region of interest" description="Disordered" evidence="5">
    <location>
        <begin position="351"/>
        <end position="385"/>
    </location>
</feature>
<evidence type="ECO:0000313" key="8">
    <source>
        <dbReference type="Proteomes" id="UP000318571"/>
    </source>
</evidence>
<reference evidence="7 8" key="1">
    <citation type="journal article" date="2018" name="Nat. Ecol. Evol.">
        <title>Genomic signatures of mitonuclear coevolution across populations of Tigriopus californicus.</title>
        <authorList>
            <person name="Barreto F.S."/>
            <person name="Watson E.T."/>
            <person name="Lima T.G."/>
            <person name="Willett C.S."/>
            <person name="Edmands S."/>
            <person name="Li W."/>
            <person name="Burton R.S."/>
        </authorList>
    </citation>
    <scope>NUCLEOTIDE SEQUENCE [LARGE SCALE GENOMIC DNA]</scope>
    <source>
        <strain evidence="7 8">San Diego</strain>
    </source>
</reference>
<organism evidence="7 8">
    <name type="scientific">Tigriopus californicus</name>
    <name type="common">Marine copepod</name>
    <dbReference type="NCBI Taxonomy" id="6832"/>
    <lineage>
        <taxon>Eukaryota</taxon>
        <taxon>Metazoa</taxon>
        <taxon>Ecdysozoa</taxon>
        <taxon>Arthropoda</taxon>
        <taxon>Crustacea</taxon>
        <taxon>Multicrustacea</taxon>
        <taxon>Hexanauplia</taxon>
        <taxon>Copepoda</taxon>
        <taxon>Harpacticoida</taxon>
        <taxon>Harpacticidae</taxon>
        <taxon>Tigriopus</taxon>
    </lineage>
</organism>
<evidence type="ECO:0000256" key="5">
    <source>
        <dbReference type="SAM" id="MobiDB-lite"/>
    </source>
</evidence>
<evidence type="ECO:0000313" key="7">
    <source>
        <dbReference type="EMBL" id="TRY60943.1"/>
    </source>
</evidence>
<sequence>MALSVPYHPYSCCLICGDDGIRYDEELTKTQKDLQRCSSCRQAIYCSRSCQRQDWRVHKRECGLLQDENSIALALSATDPRFLTITDGRSLRNQLVANISPTEPFKFVLRELSHFLRLSAKHWDPQGSNNSLIVIDRMNLTVEEAQIYHNSVDWVHLSSMLFGTLMVHNVVDQQAEEANKFCQNAWFQAFIVNFGEVLDRIKLFAILQENDYGHFLPDCEFPLIQMKEPILVGGKFFFPFGRTLIPKGKRCMVCHDNFSQSTAISSHDPNRTKSEELRQVPREVNFLPPRPNYQFLNDPQVNEKTAQRLKTWLHIVARTKRIPKEFVCSEDCEQHALYGRLFEAHPLERLNKDRSESDESDVDDDKNDNPIDRDKDGGVKDRVVV</sequence>
<evidence type="ECO:0000256" key="1">
    <source>
        <dbReference type="ARBA" id="ARBA00022723"/>
    </source>
</evidence>
<feature type="compositionally biased region" description="Basic and acidic residues" evidence="5">
    <location>
        <begin position="367"/>
        <end position="385"/>
    </location>
</feature>
<keyword evidence="2 4" id="KW-0863">Zinc-finger</keyword>
<evidence type="ECO:0000256" key="3">
    <source>
        <dbReference type="ARBA" id="ARBA00022833"/>
    </source>
</evidence>
<gene>
    <name evidence="7" type="ORF">TCAL_12254</name>
</gene>
<dbReference type="OMA" id="DWLRISS"/>
<dbReference type="Proteomes" id="UP000318571">
    <property type="component" value="Chromosome 8"/>
</dbReference>
<dbReference type="Pfam" id="PF01753">
    <property type="entry name" value="zf-MYND"/>
    <property type="match status" value="1"/>
</dbReference>
<dbReference type="InterPro" id="IPR002893">
    <property type="entry name" value="Znf_MYND"/>
</dbReference>
<proteinExistence type="predicted"/>
<evidence type="ECO:0000256" key="4">
    <source>
        <dbReference type="PROSITE-ProRule" id="PRU00134"/>
    </source>
</evidence>